<dbReference type="NCBIfam" id="TIGR01731">
    <property type="entry name" value="fil_hemag_20aa"/>
    <property type="match status" value="52"/>
</dbReference>
<dbReference type="Pfam" id="PF13018">
    <property type="entry name" value="ESPR"/>
    <property type="match status" value="1"/>
</dbReference>
<dbReference type="EMBL" id="AWTN01000087">
    <property type="protein sequence ID" value="KGG92546.1"/>
    <property type="molecule type" value="Genomic_DNA"/>
</dbReference>
<dbReference type="Pfam" id="PF05860">
    <property type="entry name" value="TPS"/>
    <property type="match status" value="1"/>
</dbReference>
<feature type="domain" description="Filamentous haemagglutinin FhaB/tRNA nuclease CdiA-like TPS" evidence="2">
    <location>
        <begin position="88"/>
        <end position="208"/>
    </location>
</feature>
<accession>A0A0E3BHG2</accession>
<evidence type="ECO:0000313" key="4">
    <source>
        <dbReference type="Proteomes" id="UP000029567"/>
    </source>
</evidence>
<dbReference type="InterPro" id="IPR012334">
    <property type="entry name" value="Pectin_lyas_fold"/>
</dbReference>
<evidence type="ECO:0000313" key="3">
    <source>
        <dbReference type="EMBL" id="KGG92546.1"/>
    </source>
</evidence>
<dbReference type="Pfam" id="PF13332">
    <property type="entry name" value="Fil_haemagg_2"/>
    <property type="match status" value="2"/>
</dbReference>
<proteinExistence type="predicted"/>
<dbReference type="SMART" id="SM00912">
    <property type="entry name" value="Haemagg_act"/>
    <property type="match status" value="1"/>
</dbReference>
<dbReference type="InterPro" id="IPR024973">
    <property type="entry name" value="ESPR"/>
</dbReference>
<protein>
    <recommendedName>
        <fullName evidence="2">Filamentous haemagglutinin FhaB/tRNA nuclease CdiA-like TPS domain-containing protein</fullName>
    </recommendedName>
</protein>
<gene>
    <name evidence="3" type="ORF">P245_11405</name>
</gene>
<dbReference type="InterPro" id="IPR025157">
    <property type="entry name" value="Hemagglutinin_rpt"/>
</dbReference>
<dbReference type="SUPFAM" id="SSF51126">
    <property type="entry name" value="Pectin lyase-like"/>
    <property type="match status" value="1"/>
</dbReference>
<dbReference type="NCBIfam" id="TIGR01901">
    <property type="entry name" value="adhes_NPXG"/>
    <property type="match status" value="1"/>
</dbReference>
<dbReference type="Proteomes" id="UP000029567">
    <property type="component" value="Unassembled WGS sequence"/>
</dbReference>
<dbReference type="Gene3D" id="2.160.20.10">
    <property type="entry name" value="Single-stranded right-handed beta-helix, Pectin lyase-like"/>
    <property type="match status" value="1"/>
</dbReference>
<name>A0A0E3BHG2_9BURK</name>
<feature type="compositionally biased region" description="Gly residues" evidence="1">
    <location>
        <begin position="428"/>
        <end position="463"/>
    </location>
</feature>
<dbReference type="InterPro" id="IPR010069">
    <property type="entry name" value="CdiA_FHA1_rpt"/>
</dbReference>
<comment type="caution">
    <text evidence="3">The sequence shown here is derived from an EMBL/GenBank/DDBJ whole genome shotgun (WGS) entry which is preliminary data.</text>
</comment>
<feature type="non-terminal residue" evidence="3">
    <location>
        <position position="3669"/>
    </location>
</feature>
<feature type="region of interest" description="Disordered" evidence="1">
    <location>
        <begin position="418"/>
        <end position="466"/>
    </location>
</feature>
<dbReference type="Pfam" id="PF05594">
    <property type="entry name" value="Fil_haemagg"/>
    <property type="match status" value="19"/>
</dbReference>
<dbReference type="RefSeq" id="WP_052088182.1">
    <property type="nucleotide sequence ID" value="NZ_AWTN01000087.1"/>
</dbReference>
<feature type="region of interest" description="Disordered" evidence="1">
    <location>
        <begin position="2685"/>
        <end position="2705"/>
    </location>
</feature>
<dbReference type="InterPro" id="IPR008619">
    <property type="entry name" value="Filamentous_hemagglutn_rpt"/>
</dbReference>
<sequence length="3669" mass="366933">MNKNLYRVVFNRVQGLFQVVAEIARRNGPRAGASATAAGSRFLVTLRPLCFALALAIGQAVIVPLANAQIAADPSAPGNQRPTVLDTANGVPLVNIRTPSGAGVSRNAYRQFDIGRQGTILNNSRTNTQTELGGWVQGNPWLARGTARVILNEVNSSNPSRLNGYVEVAGDRAQLVIANPAGISCDGCGFINADRVTMTTGKPIINGGSLEGYRVQGGAIQIHGKGMDAGAANYTDLIARSVQANAGIWAQQLRVTTGSNEVSVDHAQVRKTDASGDAPAFALDVGALGGMYSQKIVLVGTEHGVGMRNAGTIGAGVGQLVVTADGRLENSGTLQARTDTHIDVSGGLANAGTVSAGRELLVNTAQDIDNSQGTLNARRIEANAQSLKNRGGAIEQTGTQDLALHAARLSNRDDGRIGLAAADTGTTPGSGGTSGNGSGTGGETGGTGGGAPGEGTGDGGQPGTGVAPLANGALNIASALDNDGGRIMAGGDIDVTARAGLNNDGGHLGARRLAVSGGDLGNRKGEIKVAADARIAAGQLNNDAGLMQLAGPVALSAQDFSNRAGIFQHSDKADTHIKVSGRFDNSEGTLASNANRLTLDADQLVNTDGHIAHAGDGGLVVNAGAFSGAGGETATAGAATLRLGESDHRKATLSAAQIDLGAQSFDNRGGKVIATGNQANRIDVAGTLDNGDDGTIASNADLGIRAGALGNAEGRILHAGDGRLDIEAGTLHGENGSIASNGALDLKGETTDLTGATTQAKAITINTGTLTTAKGTLVASGSAPLDLKVRGAMDNRGGTVAGNGAVDLRAKSLDNTGGTLSAAGTDASRITVADRLDNTDGNLVAAGDTTLKAGELVNQGGAVVVSGDSALAVNVDGTLDNSAGGTLAAGGNMALQSGALDNRKGTIQHTGRGALTVATGDLDGADGTIVSKGALDLKAGRADLSGGATQADKISIAADSLSTANGSLVALGNDTLDVTVAGAMDNSGGAIASNGAVKLAAQVLDNRDGKISSADTDPSQIQVAQRLDNTDGSIVTAGNLKVKAGTLVNQGGSVTASGQATLTVAVDGTLDNSRKGTLAAGGDMAVSADTLDNRDGNIQHAGDGSLLLTANTLQGTGGSIATNGGLDLTGEHTDLRDATTVAKRLGIDTGTLTTAGGKLTATGADLLVVRARDRVDNTGGSIAGNGSLDMQARVLGNAAGTISAAGSAPSRVAVTGAFDNTGGTLVAAGDTSVAAGTLRNQGGSVVAAGDAALKVAVDSLLDNSGKGTLAAGGNLAVGAAVLDNRGGAVRHSGKGTADIVAVELQGAGGSIASNGALAIGGDTTDLSGSSTFGEHIRIETGRLLNSGGKLIATGTDLLRVRARDGVVNTGGTIAGNGALDLHTASLGNQGGKISAAGSADTRVEVDAAFDNRGGELVASGSMHVKAGDLSNQGGTVLAAERAALTVDVANRLDNSAKGTLGAGGDLTVSASVLDNRAGTIQHAGDGTATIAAGDLQGADGTIVSNGALALSGNTTDVGGGTTRARQIAIDTGTLENVDGTIAATGAGPLVVRARDRIDNSSGTLAGNGALDLQAGALFNQAGKLQAAGSGDSRLAVTGQFDNLRGSIVAAGNTTVTAGSLHNQGGTVAATGQSALDVTVDGRLDNSAKGTLAADGDLTVSASVLDNRDGVIQHAGDGSAALFVGDLQGAGGSITSNGTLDIGGTLTDLSGGNTFGEHIRIETGQLLNAGGKLIAVGADLLVVTASDSVDNTGGTIAGNGALDLQAGALTNRDGTVQAAGNAATRIDVARTLDNTGGTLAAAGATSVKAGELVNQGGKVQTASTAGLTVDVVDNLDNRTEGLIASAGNADVRAGSLDNRGGALNAAGQLTTTVRQALDNRSGKLVSAADLGVTAAALDNRDAGLLVSTNGKLSVDTRERTENAGGTLQGGGHVSLANAGLGNAGGTVLGASVDIDTRLASLDNAGGTIASTTGALGVNSGALNNTGGLLQSAQGLRVDTHGRELDNTDAGSTGGILSGDTLALNTGDLKNRGGVVQSQGDLIARSGGIDNTAGQLGSNANVDIGAVSIGNAGGKVQAGSDLTANFFGVANNDGGLMVAAGGLALNAAQILNRDTQSTDADRPLGLQGDSVALMAHRTDSTAGTIAADSRIGIRGTGEDSVLDNTLGNVTSGGSIELEASRVLNQLGTLLAGKSLGVSAATLGGDGSLLSKGDLSLNLQQDFTNVKQITVNGHALIGTAGLLTNHGVLQAGDLEVRGTGVNNTATGEMSGGRTTVVARDTLTNRGLIDGAQTRIEAGTLDNVGTGRIYGDQLAIKAGALNNREEGGRAAVIAARQRLDIGAGFLNNREQALIFSAGSGSDAMNIGGTLDASYQATGRSGLILNDSATIESLGGLSIDSARLLNRNLHFRTELAQVGGPTKYLYIQPKGDPGKYSADEYRWESWSRAGRYRHKQTGAEVRDWTQYDVTRTEYETQVVESAPALIRSGGNMSLRGGELINDKSQVIAGGVLHGDLDRLNNVAAFGEHITSKTGTSQYTYSRWRGGLRRYYQRRWDGKIAYNPADTVQTVDLGVSKVVQNAAGGGSGFAVGGRQTAQVGGAVGGSANATVGTDQKQMTEVQAQVNDVVGPDTAAGARVAGGSAPQRSREQTVAGNSGPGQTRVDGVQALDGPGDSQEALVETVAGPGTANAQDMAERSGPGSRQSATVAHAGGDAPTVIRTFQVSTDMPVNSLFSAGPDAGGYLIETDPRFADYRNWLSSDYMLSQLGHDPAAMHKRLGDGFYEQKLVRDQIGQLTGRRFLEGYASDEAQYRALLDAGSTYARAWNLRPGVALSAEQMAQLTSDIVWLVERDVRLADGSTTRALVPQVYVRVKPGDIDGKGTLLAANAADLSLQGDLVNTGTIAGRTAVKLTGENLRNLGGRITGDAVALTARTDLDNIGGTLDTDSALLLKAGRDLNVASTTRSDARQAGRSDFSRTNLDRAAGLYVTSPGGILLASAGRDANLIAAKVINSGKDGQTAIVAGRDLHLGTIKVAEQENNVRNVGNYLNQGYVQDVGTAIDATGDVRLQAGRDLSAIAANVTSEQGALVALAQGDVNILAGEAGSNWSEGRQHKHSGLLGSSRKTTRDSLEETKAVSSTFSGNTVAVQGQNVNVTGSNVVSDAGTVIVAGNDLTIQAATEASSNSRFKETRKSGFLYNGGIAFTVGRQMNSSDRKDVSTHAAASTVGSTGGDVTLVAGNRYQQAGSHVLAPRGDIDIQARQVDIVEARETGTSTEESKFRQSGLTVALTSPVISAVQTGEQMKRASGNTSDTRMKALTAATTGLAAVNAYDAVRADPKTAGGLNISITAGSTRSDSKSTTTYDTAAGSSVAAGGDVRISATGAGQDSDITVRGSNISAGGNAHLKADGDINLLAAQNTVETDRTSSSSSAGVGVAISVGQGGVAMGVTANASRGKGKGEGKDVTWTNTHVSAGERLTLESGGDTNLRGAVAGGKQVVADVGGNLHIESLQDSSSYASRNQSAGGSLTLSPAGVPIGGGLNAGQSKVNSNYQSVTEQSGIQAGDGGFQVNVKGDTDLKGAVIASNQTALEQGKNRFSAAGALTTSDLHNQASYEGQAVGVNASVGNDASKFGVKGVGAGVGQDSGSAQGTTTAGISGIAGDQSVRTGDATGIERI</sequence>
<feature type="region of interest" description="Disordered" evidence="1">
    <location>
        <begin position="3101"/>
        <end position="3121"/>
    </location>
</feature>
<evidence type="ECO:0000256" key="1">
    <source>
        <dbReference type="SAM" id="MobiDB-lite"/>
    </source>
</evidence>
<dbReference type="InterPro" id="IPR008638">
    <property type="entry name" value="FhaB/CdiA-like_TPS"/>
</dbReference>
<dbReference type="InterPro" id="IPR011050">
    <property type="entry name" value="Pectin_lyase_fold/virulence"/>
</dbReference>
<dbReference type="GO" id="GO:0003824">
    <property type="term" value="F:catalytic activity"/>
    <property type="evidence" value="ECO:0007669"/>
    <property type="project" value="UniProtKB-ARBA"/>
</dbReference>
<reference evidence="3 4" key="1">
    <citation type="submission" date="2013-09" db="EMBL/GenBank/DDBJ databases">
        <title>High correlation between genotypes and phenotypes of environmental bacteria Comamonas testosteroni strains.</title>
        <authorList>
            <person name="Liu L."/>
            <person name="Zhu W."/>
            <person name="Xia X."/>
            <person name="Xu B."/>
            <person name="Luo M."/>
            <person name="Wang G."/>
        </authorList>
    </citation>
    <scope>NUCLEOTIDE SEQUENCE [LARGE SCALE GENOMIC DNA]</scope>
    <source>
        <strain evidence="3 4">JL14</strain>
    </source>
</reference>
<organism evidence="3 4">
    <name type="scientific">Comamonas thiooxydans</name>
    <dbReference type="NCBI Taxonomy" id="363952"/>
    <lineage>
        <taxon>Bacteria</taxon>
        <taxon>Pseudomonadati</taxon>
        <taxon>Pseudomonadota</taxon>
        <taxon>Betaproteobacteria</taxon>
        <taxon>Burkholderiales</taxon>
        <taxon>Comamonadaceae</taxon>
        <taxon>Comamonas</taxon>
    </lineage>
</organism>
<evidence type="ECO:0000259" key="2">
    <source>
        <dbReference type="SMART" id="SM00912"/>
    </source>
</evidence>
<feature type="region of interest" description="Disordered" evidence="1">
    <location>
        <begin position="2628"/>
        <end position="2657"/>
    </location>
</feature>